<comment type="caution">
    <text evidence="2">The sequence shown here is derived from an EMBL/GenBank/DDBJ whole genome shotgun (WGS) entry which is preliminary data.</text>
</comment>
<dbReference type="InterPro" id="IPR049012">
    <property type="entry name" value="Mutator_transp_dom"/>
</dbReference>
<dbReference type="Proteomes" id="UP000886998">
    <property type="component" value="Unassembled WGS sequence"/>
</dbReference>
<dbReference type="EMBL" id="BMAV01012240">
    <property type="protein sequence ID" value="GFY58765.1"/>
    <property type="molecule type" value="Genomic_DNA"/>
</dbReference>
<evidence type="ECO:0000313" key="2">
    <source>
        <dbReference type="EMBL" id="GFY58765.1"/>
    </source>
</evidence>
<evidence type="ECO:0000259" key="1">
    <source>
        <dbReference type="Pfam" id="PF20700"/>
    </source>
</evidence>
<dbReference type="OrthoDB" id="6462658at2759"/>
<keyword evidence="3" id="KW-1185">Reference proteome</keyword>
<reference evidence="2" key="1">
    <citation type="submission" date="2020-08" db="EMBL/GenBank/DDBJ databases">
        <title>Multicomponent nature underlies the extraordinary mechanical properties of spider dragline silk.</title>
        <authorList>
            <person name="Kono N."/>
            <person name="Nakamura H."/>
            <person name="Mori M."/>
            <person name="Yoshida Y."/>
            <person name="Ohtoshi R."/>
            <person name="Malay A.D."/>
            <person name="Moran D.A.P."/>
            <person name="Tomita M."/>
            <person name="Numata K."/>
            <person name="Arakawa K."/>
        </authorList>
    </citation>
    <scope>NUCLEOTIDE SEQUENCE</scope>
</reference>
<name>A0A8X6XU82_9ARAC</name>
<accession>A0A8X6XU82</accession>
<organism evidence="2 3">
    <name type="scientific">Trichonephila inaurata madagascariensis</name>
    <dbReference type="NCBI Taxonomy" id="2747483"/>
    <lineage>
        <taxon>Eukaryota</taxon>
        <taxon>Metazoa</taxon>
        <taxon>Ecdysozoa</taxon>
        <taxon>Arthropoda</taxon>
        <taxon>Chelicerata</taxon>
        <taxon>Arachnida</taxon>
        <taxon>Araneae</taxon>
        <taxon>Araneomorphae</taxon>
        <taxon>Entelegynae</taxon>
        <taxon>Araneoidea</taxon>
        <taxon>Nephilidae</taxon>
        <taxon>Trichonephila</taxon>
        <taxon>Trichonephila inaurata</taxon>
    </lineage>
</organism>
<dbReference type="Pfam" id="PF20700">
    <property type="entry name" value="Mutator"/>
    <property type="match status" value="1"/>
</dbReference>
<sequence length="110" mass="12148">MLDLPFLSKKAFRNQELKIQQAVSIVSIESMKNAATEVKELKNSPKECISCCDVSMDGKWQKRGYSSHNGSVSCISIGTEKILDIEIMSHFCRMCAKKAKVPGVAFNASC</sequence>
<dbReference type="AlphaFoldDB" id="A0A8X6XU82"/>
<protein>
    <recommendedName>
        <fullName evidence="1">Mutator-like transposase domain-containing protein</fullName>
    </recommendedName>
</protein>
<evidence type="ECO:0000313" key="3">
    <source>
        <dbReference type="Proteomes" id="UP000886998"/>
    </source>
</evidence>
<proteinExistence type="predicted"/>
<gene>
    <name evidence="2" type="primary">AVEN_49361_1</name>
    <name evidence="2" type="ORF">TNIN_164261</name>
</gene>
<feature type="domain" description="Mutator-like transposase" evidence="1">
    <location>
        <begin position="2"/>
        <end position="100"/>
    </location>
</feature>